<dbReference type="GO" id="GO:0005576">
    <property type="term" value="C:extracellular region"/>
    <property type="evidence" value="ECO:0007669"/>
    <property type="project" value="UniProtKB-SubCell"/>
</dbReference>
<dbReference type="AlphaFoldDB" id="A0AAN9M4N7"/>
<dbReference type="Pfam" id="PF00082">
    <property type="entry name" value="Peptidase_S8"/>
    <property type="match status" value="1"/>
</dbReference>
<evidence type="ECO:0000256" key="4">
    <source>
        <dbReference type="SAM" id="SignalP"/>
    </source>
</evidence>
<dbReference type="InterPro" id="IPR010259">
    <property type="entry name" value="S8pro/Inhibitor_I9"/>
</dbReference>
<evidence type="ECO:0000256" key="3">
    <source>
        <dbReference type="ARBA" id="ARBA00022729"/>
    </source>
</evidence>
<dbReference type="EMBL" id="JAYMYQ010000003">
    <property type="protein sequence ID" value="KAK7345373.1"/>
    <property type="molecule type" value="Genomic_DNA"/>
</dbReference>
<keyword evidence="8" id="KW-1185">Reference proteome</keyword>
<dbReference type="Gene3D" id="3.40.50.200">
    <property type="entry name" value="Peptidase S8/S53 domain"/>
    <property type="match status" value="1"/>
</dbReference>
<evidence type="ECO:0000259" key="5">
    <source>
        <dbReference type="Pfam" id="PF00082"/>
    </source>
</evidence>
<keyword evidence="3 4" id="KW-0732">Signal</keyword>
<name>A0AAN9M4N7_CANGL</name>
<dbReference type="Pfam" id="PF05922">
    <property type="entry name" value="Inhibitor_I9"/>
    <property type="match status" value="1"/>
</dbReference>
<comment type="caution">
    <text evidence="7">The sequence shown here is derived from an EMBL/GenBank/DDBJ whole genome shotgun (WGS) entry which is preliminary data.</text>
</comment>
<evidence type="ECO:0008006" key="9">
    <source>
        <dbReference type="Google" id="ProtNLM"/>
    </source>
</evidence>
<reference evidence="7 8" key="1">
    <citation type="submission" date="2024-01" db="EMBL/GenBank/DDBJ databases">
        <title>The genomes of 5 underutilized Papilionoideae crops provide insights into root nodulation and disease resistanc.</title>
        <authorList>
            <person name="Jiang F."/>
        </authorList>
    </citation>
    <scope>NUCLEOTIDE SEQUENCE [LARGE SCALE GENOMIC DNA]</scope>
    <source>
        <strain evidence="7">LVBAO_FW01</strain>
        <tissue evidence="7">Leaves</tissue>
    </source>
</reference>
<feature type="chain" id="PRO_5042851415" description="Cucumisin" evidence="4">
    <location>
        <begin position="23"/>
        <end position="243"/>
    </location>
</feature>
<dbReference type="InterPro" id="IPR000209">
    <property type="entry name" value="Peptidase_S8/S53_dom"/>
</dbReference>
<evidence type="ECO:0000256" key="2">
    <source>
        <dbReference type="ARBA" id="ARBA00011073"/>
    </source>
</evidence>
<dbReference type="PANTHER" id="PTHR10795">
    <property type="entry name" value="PROPROTEIN CONVERTASE SUBTILISIN/KEXIN"/>
    <property type="match status" value="1"/>
</dbReference>
<organism evidence="7 8">
    <name type="scientific">Canavalia gladiata</name>
    <name type="common">Sword bean</name>
    <name type="synonym">Dolichos gladiatus</name>
    <dbReference type="NCBI Taxonomy" id="3824"/>
    <lineage>
        <taxon>Eukaryota</taxon>
        <taxon>Viridiplantae</taxon>
        <taxon>Streptophyta</taxon>
        <taxon>Embryophyta</taxon>
        <taxon>Tracheophyta</taxon>
        <taxon>Spermatophyta</taxon>
        <taxon>Magnoliopsida</taxon>
        <taxon>eudicotyledons</taxon>
        <taxon>Gunneridae</taxon>
        <taxon>Pentapetalae</taxon>
        <taxon>rosids</taxon>
        <taxon>fabids</taxon>
        <taxon>Fabales</taxon>
        <taxon>Fabaceae</taxon>
        <taxon>Papilionoideae</taxon>
        <taxon>50 kb inversion clade</taxon>
        <taxon>NPAAA clade</taxon>
        <taxon>indigoferoid/millettioid clade</taxon>
        <taxon>Phaseoleae</taxon>
        <taxon>Canavalia</taxon>
    </lineage>
</organism>
<gene>
    <name evidence="7" type="ORF">VNO77_15977</name>
</gene>
<evidence type="ECO:0000256" key="1">
    <source>
        <dbReference type="ARBA" id="ARBA00004613"/>
    </source>
</evidence>
<feature type="domain" description="Peptidase S8/S53" evidence="5">
    <location>
        <begin position="99"/>
        <end position="179"/>
    </location>
</feature>
<sequence>MPKNLLLLGLFCLYCLPLSTQGSNQNERKGNFQQLARESQIHGYGKSFNGFVARLLPHEAEKLLEDDNVVSVFPNKLNKLHTTRSWDFLGFPANVKRRPTSPADEEGHGTHTASTAAGVAVKSGSLYGIGKGTVRGGVASARKAMYKVCWSEGCSDAHLLAGFDEAIADGVNIISVSLGGSPKQFFTDPIAIGSFHATNPFSHLAPLATRPLPSTPFKMSLLGFRIAFIKFLNFRYKSYGKKE</sequence>
<evidence type="ECO:0000313" key="7">
    <source>
        <dbReference type="EMBL" id="KAK7345373.1"/>
    </source>
</evidence>
<protein>
    <recommendedName>
        <fullName evidence="9">Cucumisin</fullName>
    </recommendedName>
</protein>
<dbReference type="Proteomes" id="UP001367508">
    <property type="component" value="Unassembled WGS sequence"/>
</dbReference>
<proteinExistence type="inferred from homology"/>
<feature type="domain" description="Inhibitor I9" evidence="6">
    <location>
        <begin position="30"/>
        <end position="81"/>
    </location>
</feature>
<dbReference type="InterPro" id="IPR045051">
    <property type="entry name" value="SBT"/>
</dbReference>
<evidence type="ECO:0000259" key="6">
    <source>
        <dbReference type="Pfam" id="PF05922"/>
    </source>
</evidence>
<dbReference type="GO" id="GO:0006508">
    <property type="term" value="P:proteolysis"/>
    <property type="evidence" value="ECO:0007669"/>
    <property type="project" value="InterPro"/>
</dbReference>
<dbReference type="GO" id="GO:0004252">
    <property type="term" value="F:serine-type endopeptidase activity"/>
    <property type="evidence" value="ECO:0007669"/>
    <property type="project" value="InterPro"/>
</dbReference>
<comment type="subcellular location">
    <subcellularLocation>
        <location evidence="1">Secreted</location>
    </subcellularLocation>
</comment>
<accession>A0AAN9M4N7</accession>
<dbReference type="InterPro" id="IPR036852">
    <property type="entry name" value="Peptidase_S8/S53_dom_sf"/>
</dbReference>
<feature type="signal peptide" evidence="4">
    <location>
        <begin position="1"/>
        <end position="22"/>
    </location>
</feature>
<dbReference type="SUPFAM" id="SSF52743">
    <property type="entry name" value="Subtilisin-like"/>
    <property type="match status" value="1"/>
</dbReference>
<evidence type="ECO:0000313" key="8">
    <source>
        <dbReference type="Proteomes" id="UP001367508"/>
    </source>
</evidence>
<comment type="similarity">
    <text evidence="2">Belongs to the peptidase S8 family.</text>
</comment>